<feature type="compositionally biased region" description="Basic and acidic residues" evidence="1">
    <location>
        <begin position="10"/>
        <end position="27"/>
    </location>
</feature>
<reference evidence="2 3" key="1">
    <citation type="submission" date="2023-11" db="EMBL/GenBank/DDBJ databases">
        <title>Halocaridina rubra genome assembly.</title>
        <authorList>
            <person name="Smith C."/>
        </authorList>
    </citation>
    <scope>NUCLEOTIDE SEQUENCE [LARGE SCALE GENOMIC DNA]</scope>
    <source>
        <strain evidence="2">EP-1</strain>
        <tissue evidence="2">Whole</tissue>
    </source>
</reference>
<comment type="caution">
    <text evidence="2">The sequence shown here is derived from an EMBL/GenBank/DDBJ whole genome shotgun (WGS) entry which is preliminary data.</text>
</comment>
<accession>A0AAN8XDL7</accession>
<feature type="region of interest" description="Disordered" evidence="1">
    <location>
        <begin position="1"/>
        <end position="27"/>
    </location>
</feature>
<gene>
    <name evidence="2" type="ORF">SK128_022723</name>
</gene>
<evidence type="ECO:0000313" key="3">
    <source>
        <dbReference type="Proteomes" id="UP001381693"/>
    </source>
</evidence>
<sequence>MKHNKSVVIDPKEDKAEPRTMEEPSKEPLCHTKISCLITAPRTLQLDLLVQSQ</sequence>
<evidence type="ECO:0000256" key="1">
    <source>
        <dbReference type="SAM" id="MobiDB-lite"/>
    </source>
</evidence>
<feature type="non-terminal residue" evidence="2">
    <location>
        <position position="53"/>
    </location>
</feature>
<name>A0AAN8XDL7_HALRR</name>
<dbReference type="EMBL" id="JAXCGZ010004939">
    <property type="protein sequence ID" value="KAK7081422.1"/>
    <property type="molecule type" value="Genomic_DNA"/>
</dbReference>
<dbReference type="AlphaFoldDB" id="A0AAN8XDL7"/>
<organism evidence="2 3">
    <name type="scientific">Halocaridina rubra</name>
    <name type="common">Hawaiian red shrimp</name>
    <dbReference type="NCBI Taxonomy" id="373956"/>
    <lineage>
        <taxon>Eukaryota</taxon>
        <taxon>Metazoa</taxon>
        <taxon>Ecdysozoa</taxon>
        <taxon>Arthropoda</taxon>
        <taxon>Crustacea</taxon>
        <taxon>Multicrustacea</taxon>
        <taxon>Malacostraca</taxon>
        <taxon>Eumalacostraca</taxon>
        <taxon>Eucarida</taxon>
        <taxon>Decapoda</taxon>
        <taxon>Pleocyemata</taxon>
        <taxon>Caridea</taxon>
        <taxon>Atyoidea</taxon>
        <taxon>Atyidae</taxon>
        <taxon>Halocaridina</taxon>
    </lineage>
</organism>
<proteinExistence type="predicted"/>
<keyword evidence="3" id="KW-1185">Reference proteome</keyword>
<evidence type="ECO:0000313" key="2">
    <source>
        <dbReference type="EMBL" id="KAK7081422.1"/>
    </source>
</evidence>
<protein>
    <submittedName>
        <fullName evidence="2">Uncharacterized protein</fullName>
    </submittedName>
</protein>
<dbReference type="Proteomes" id="UP001381693">
    <property type="component" value="Unassembled WGS sequence"/>
</dbReference>